<dbReference type="RefSeq" id="WP_073283619.1">
    <property type="nucleotide sequence ID" value="NZ_FRCP01000006.1"/>
</dbReference>
<gene>
    <name evidence="2" type="ORF">SAMN02746066_00941</name>
</gene>
<sequence>MINLLRADFYKLFHTRVLYVCTFVLLCYVGIVAAAFYSLDHMPQEKKEMLQAGNQAGEGVSLTVDDETDLSEQFLQSGTQFVGGVIEEIGVIVMIIGIMIAILVGGEFKERTIKSMVAKGYKREHIVITKVIVSAIATIIMVTCAALVAFLVGSVLSGNVNNYNNSELLAKARCILGGLAIFVAFSSLFTLIVIAIRNVEISVVLNMIIIMMLPNILGVIESTWKIPFSKIQLTEGFNKVIQSNASIVNMVHLGILFVGYVIISTIVACLVFKRADVK</sequence>
<proteinExistence type="predicted"/>
<organism evidence="2 3">
    <name type="scientific">Anaerosporobacter mobilis DSM 15930</name>
    <dbReference type="NCBI Taxonomy" id="1120996"/>
    <lineage>
        <taxon>Bacteria</taxon>
        <taxon>Bacillati</taxon>
        <taxon>Bacillota</taxon>
        <taxon>Clostridia</taxon>
        <taxon>Lachnospirales</taxon>
        <taxon>Lachnospiraceae</taxon>
        <taxon>Anaerosporobacter</taxon>
    </lineage>
</organism>
<dbReference type="AlphaFoldDB" id="A0A1M7GA10"/>
<dbReference type="GO" id="GO:0005886">
    <property type="term" value="C:plasma membrane"/>
    <property type="evidence" value="ECO:0007669"/>
    <property type="project" value="UniProtKB-SubCell"/>
</dbReference>
<feature type="transmembrane region" description="Helical" evidence="1">
    <location>
        <begin position="250"/>
        <end position="272"/>
    </location>
</feature>
<feature type="transmembrane region" description="Helical" evidence="1">
    <location>
        <begin position="203"/>
        <end position="220"/>
    </location>
</feature>
<feature type="transmembrane region" description="Helical" evidence="1">
    <location>
        <begin position="127"/>
        <end position="155"/>
    </location>
</feature>
<dbReference type="PANTHER" id="PTHR37305:SF1">
    <property type="entry name" value="MEMBRANE PROTEIN"/>
    <property type="match status" value="1"/>
</dbReference>
<feature type="transmembrane region" description="Helical" evidence="1">
    <location>
        <begin position="175"/>
        <end position="196"/>
    </location>
</feature>
<protein>
    <submittedName>
        <fullName evidence="2">ABC-2 family transporter protein</fullName>
    </submittedName>
</protein>
<dbReference type="Pfam" id="PF12730">
    <property type="entry name" value="ABC2_membrane_4"/>
    <property type="match status" value="1"/>
</dbReference>
<keyword evidence="1" id="KW-0472">Membrane</keyword>
<accession>A0A1M7GA10</accession>
<evidence type="ECO:0000313" key="2">
    <source>
        <dbReference type="EMBL" id="SHM13234.1"/>
    </source>
</evidence>
<dbReference type="STRING" id="1120996.SAMN02746066_00941"/>
<evidence type="ECO:0000313" key="3">
    <source>
        <dbReference type="Proteomes" id="UP000184038"/>
    </source>
</evidence>
<dbReference type="OrthoDB" id="2388369at2"/>
<keyword evidence="1" id="KW-1133">Transmembrane helix</keyword>
<feature type="transmembrane region" description="Helical" evidence="1">
    <location>
        <begin position="17"/>
        <end position="39"/>
    </location>
</feature>
<feature type="transmembrane region" description="Helical" evidence="1">
    <location>
        <begin position="89"/>
        <end position="106"/>
    </location>
</feature>
<reference evidence="2 3" key="1">
    <citation type="submission" date="2016-11" db="EMBL/GenBank/DDBJ databases">
        <authorList>
            <person name="Jaros S."/>
            <person name="Januszkiewicz K."/>
            <person name="Wedrychowicz H."/>
        </authorList>
    </citation>
    <scope>NUCLEOTIDE SEQUENCE [LARGE SCALE GENOMIC DNA]</scope>
    <source>
        <strain evidence="2 3">DSM 15930</strain>
    </source>
</reference>
<dbReference type="EMBL" id="FRCP01000006">
    <property type="protein sequence ID" value="SHM13234.1"/>
    <property type="molecule type" value="Genomic_DNA"/>
</dbReference>
<name>A0A1M7GA10_9FIRM</name>
<keyword evidence="1" id="KW-0812">Transmembrane</keyword>
<keyword evidence="3" id="KW-1185">Reference proteome</keyword>
<dbReference type="Proteomes" id="UP000184038">
    <property type="component" value="Unassembled WGS sequence"/>
</dbReference>
<dbReference type="GO" id="GO:0140359">
    <property type="term" value="F:ABC-type transporter activity"/>
    <property type="evidence" value="ECO:0007669"/>
    <property type="project" value="InterPro"/>
</dbReference>
<evidence type="ECO:0000256" key="1">
    <source>
        <dbReference type="SAM" id="Phobius"/>
    </source>
</evidence>
<dbReference type="PANTHER" id="PTHR37305">
    <property type="entry name" value="INTEGRAL MEMBRANE PROTEIN-RELATED"/>
    <property type="match status" value="1"/>
</dbReference>